<organism evidence="1 2">
    <name type="scientific">Clostridium porci</name>
    <dbReference type="NCBI Taxonomy" id="2605778"/>
    <lineage>
        <taxon>Bacteria</taxon>
        <taxon>Bacillati</taxon>
        <taxon>Bacillota</taxon>
        <taxon>Clostridia</taxon>
        <taxon>Eubacteriales</taxon>
        <taxon>Clostridiaceae</taxon>
        <taxon>Clostridium</taxon>
    </lineage>
</organism>
<evidence type="ECO:0000313" key="2">
    <source>
        <dbReference type="Proteomes" id="UP000429958"/>
    </source>
</evidence>
<gene>
    <name evidence="1" type="ORF">FYJ39_07870</name>
</gene>
<evidence type="ECO:0000313" key="1">
    <source>
        <dbReference type="EMBL" id="MSS36486.1"/>
    </source>
</evidence>
<dbReference type="RefSeq" id="WP_154471930.1">
    <property type="nucleotide sequence ID" value="NZ_VUMD01000006.1"/>
</dbReference>
<dbReference type="AlphaFoldDB" id="A0A7X2NKR5"/>
<name>A0A7X2NKR5_9CLOT</name>
<proteinExistence type="predicted"/>
<accession>A0A7X2NKR5</accession>
<dbReference type="EMBL" id="VUMD01000006">
    <property type="protein sequence ID" value="MSS36486.1"/>
    <property type="molecule type" value="Genomic_DNA"/>
</dbReference>
<reference evidence="1 2" key="1">
    <citation type="submission" date="2019-08" db="EMBL/GenBank/DDBJ databases">
        <title>In-depth cultivation of the pig gut microbiome towards novel bacterial diversity and tailored functional studies.</title>
        <authorList>
            <person name="Wylensek D."/>
            <person name="Hitch T.C.A."/>
            <person name="Clavel T."/>
        </authorList>
    </citation>
    <scope>NUCLEOTIDE SEQUENCE [LARGE SCALE GENOMIC DNA]</scope>
    <source>
        <strain evidence="1 2">WCA-389-WT-23D1</strain>
    </source>
</reference>
<comment type="caution">
    <text evidence="1">The sequence shown here is derived from an EMBL/GenBank/DDBJ whole genome shotgun (WGS) entry which is preliminary data.</text>
</comment>
<dbReference type="Proteomes" id="UP000429958">
    <property type="component" value="Unassembled WGS sequence"/>
</dbReference>
<protein>
    <submittedName>
        <fullName evidence="1">Uncharacterized protein</fullName>
    </submittedName>
</protein>
<keyword evidence="2" id="KW-1185">Reference proteome</keyword>
<sequence length="106" mass="12585">MYMMFNHPTKGWSLGFLYEVPGMPEQLKIFLQNNDGFRVSDLVRWLCGHNVRGIAYCTGGWFERMRCRRFVTQFNTGMENCGMLADLGEFYRQVVETEERLKKDRK</sequence>